<keyword evidence="4 7" id="KW-0472">Membrane</keyword>
<keyword evidence="3 7" id="KW-1133">Transmembrane helix</keyword>
<proteinExistence type="inferred from homology"/>
<dbReference type="AlphaFoldDB" id="A0A2V4VF72"/>
<feature type="region of interest" description="Disordered" evidence="6">
    <location>
        <begin position="134"/>
        <end position="155"/>
    </location>
</feature>
<dbReference type="EMBL" id="CP054614">
    <property type="protein sequence ID" value="QKS59416.1"/>
    <property type="molecule type" value="Genomic_DNA"/>
</dbReference>
<dbReference type="NCBIfam" id="TIGR01593">
    <property type="entry name" value="holin_tox_secr"/>
    <property type="match status" value="1"/>
</dbReference>
<dbReference type="RefSeq" id="WP_110893633.1">
    <property type="nucleotide sequence ID" value="NZ_CP054614.1"/>
</dbReference>
<dbReference type="Pfam" id="PF05105">
    <property type="entry name" value="Phage_holin_4_1"/>
    <property type="match status" value="1"/>
</dbReference>
<evidence type="ECO:0000256" key="4">
    <source>
        <dbReference type="ARBA" id="ARBA00023136"/>
    </source>
</evidence>
<evidence type="ECO:0000313" key="8">
    <source>
        <dbReference type="EMBL" id="PYE52480.1"/>
    </source>
</evidence>
<dbReference type="EMBL" id="CP054614">
    <property type="protein sequence ID" value="QKS59358.1"/>
    <property type="molecule type" value="Genomic_DNA"/>
</dbReference>
<dbReference type="Proteomes" id="UP000247790">
    <property type="component" value="Unassembled WGS sequence"/>
</dbReference>
<dbReference type="InterPro" id="IPR006480">
    <property type="entry name" value="Phage_holin_4_1"/>
</dbReference>
<evidence type="ECO:0000256" key="2">
    <source>
        <dbReference type="ARBA" id="ARBA00022692"/>
    </source>
</evidence>
<evidence type="ECO:0000256" key="3">
    <source>
        <dbReference type="ARBA" id="ARBA00022989"/>
    </source>
</evidence>
<reference evidence="9 12" key="2">
    <citation type="submission" date="2020-06" db="EMBL/GenBank/DDBJ databases">
        <title>Complete genome of Paenibacillus barcinonensis KACC11450.</title>
        <authorList>
            <person name="Kim M."/>
            <person name="Park Y.-J."/>
            <person name="Shin J.-H."/>
        </authorList>
    </citation>
    <scope>NUCLEOTIDE SEQUENCE [LARGE SCALE GENOMIC DNA]</scope>
    <source>
        <strain evidence="9 12">KACC11450</strain>
    </source>
</reference>
<organism evidence="8 11">
    <name type="scientific">Paenibacillus barcinonensis</name>
    <dbReference type="NCBI Taxonomy" id="198119"/>
    <lineage>
        <taxon>Bacteria</taxon>
        <taxon>Bacillati</taxon>
        <taxon>Bacillota</taxon>
        <taxon>Bacilli</taxon>
        <taxon>Bacillales</taxon>
        <taxon>Paenibacillaceae</taxon>
        <taxon>Paenibacillus</taxon>
    </lineage>
</organism>
<feature type="transmembrane region" description="Helical" evidence="7">
    <location>
        <begin position="30"/>
        <end position="51"/>
    </location>
</feature>
<dbReference type="OrthoDB" id="88184at2"/>
<comment type="subcellular location">
    <subcellularLocation>
        <location evidence="1">Membrane</location>
        <topology evidence="1">Multi-pass membrane protein</topology>
    </subcellularLocation>
</comment>
<name>A0A2V4VF72_PAEBA</name>
<dbReference type="Proteomes" id="UP000509327">
    <property type="component" value="Chromosome"/>
</dbReference>
<reference evidence="8 11" key="1">
    <citation type="submission" date="2018-06" db="EMBL/GenBank/DDBJ databases">
        <title>Genomic Encyclopedia of Type Strains, Phase III (KMG-III): the genomes of soil and plant-associated and newly described type strains.</title>
        <authorList>
            <person name="Whitman W."/>
        </authorList>
    </citation>
    <scope>NUCLEOTIDE SEQUENCE [LARGE SCALE GENOMIC DNA]</scope>
    <source>
        <strain evidence="8 11">CECT 7022</strain>
    </source>
</reference>
<protein>
    <submittedName>
        <fullName evidence="9">Phage holin family protein</fullName>
    </submittedName>
    <submittedName>
        <fullName evidence="8">Toxin secretion/phage lysis holin</fullName>
    </submittedName>
</protein>
<evidence type="ECO:0000256" key="5">
    <source>
        <dbReference type="ARBA" id="ARBA00023600"/>
    </source>
</evidence>
<keyword evidence="2 7" id="KW-0812">Transmembrane</keyword>
<evidence type="ECO:0000256" key="7">
    <source>
        <dbReference type="SAM" id="Phobius"/>
    </source>
</evidence>
<sequence length="155" mass="16790">MNEGIANVIKMVSAALGAGAGYLFGGWDILIHLLLILVVVDWLTGWAAAWIKHELRSRVGFEGIARKAAIFLIVTISHYIDAAWGSTGYIQDAVVFFYIANELLSVIENAGRMGLPMPDALRNAVKIFESKSSVPVNPNLPDPPQDDTTTQNPAV</sequence>
<accession>A0A2V4VF72</accession>
<evidence type="ECO:0000313" key="11">
    <source>
        <dbReference type="Proteomes" id="UP000247790"/>
    </source>
</evidence>
<evidence type="ECO:0000313" key="9">
    <source>
        <dbReference type="EMBL" id="QKS59358.1"/>
    </source>
</evidence>
<feature type="compositionally biased region" description="Polar residues" evidence="6">
    <location>
        <begin position="146"/>
        <end position="155"/>
    </location>
</feature>
<keyword evidence="12" id="KW-1185">Reference proteome</keyword>
<feature type="transmembrane region" description="Helical" evidence="7">
    <location>
        <begin position="7"/>
        <end position="24"/>
    </location>
</feature>
<evidence type="ECO:0000313" key="10">
    <source>
        <dbReference type="EMBL" id="QKS59416.1"/>
    </source>
</evidence>
<gene>
    <name evidence="8" type="ORF">DFQ00_101418</name>
    <name evidence="9" type="ORF">HUB98_26240</name>
    <name evidence="10" type="ORF">HUB98_26570</name>
</gene>
<evidence type="ECO:0000256" key="1">
    <source>
        <dbReference type="ARBA" id="ARBA00004141"/>
    </source>
</evidence>
<evidence type="ECO:0000313" key="12">
    <source>
        <dbReference type="Proteomes" id="UP000509327"/>
    </source>
</evidence>
<dbReference type="GO" id="GO:0016020">
    <property type="term" value="C:membrane"/>
    <property type="evidence" value="ECO:0007669"/>
    <property type="project" value="UniProtKB-SubCell"/>
</dbReference>
<comment type="similarity">
    <text evidence="5">Belongs to the bacteriophage holin family. Cp-1 holin subfamily.</text>
</comment>
<evidence type="ECO:0000256" key="6">
    <source>
        <dbReference type="SAM" id="MobiDB-lite"/>
    </source>
</evidence>
<dbReference type="EMBL" id="QJSW01000001">
    <property type="protein sequence ID" value="PYE52480.1"/>
    <property type="molecule type" value="Genomic_DNA"/>
</dbReference>